<dbReference type="PANTHER" id="PTHR45339:SF1">
    <property type="entry name" value="HYBRID SIGNAL TRANSDUCTION HISTIDINE KINASE J"/>
    <property type="match status" value="1"/>
</dbReference>
<dbReference type="PROSITE" id="PS50110">
    <property type="entry name" value="RESPONSE_REGULATORY"/>
    <property type="match status" value="1"/>
</dbReference>
<dbReference type="Pfam" id="PF00072">
    <property type="entry name" value="Response_reg"/>
    <property type="match status" value="1"/>
</dbReference>
<feature type="region of interest" description="Disordered" evidence="4">
    <location>
        <begin position="715"/>
        <end position="815"/>
    </location>
</feature>
<dbReference type="FunFam" id="3.40.50.2300:FF:000146">
    <property type="entry name" value="Putative two-component response regulator SSK1p"/>
    <property type="match status" value="1"/>
</dbReference>
<evidence type="ECO:0000313" key="7">
    <source>
        <dbReference type="Proteomes" id="UP000037751"/>
    </source>
</evidence>
<evidence type="ECO:0000256" key="3">
    <source>
        <dbReference type="PROSITE-ProRule" id="PRU00169"/>
    </source>
</evidence>
<feature type="compositionally biased region" description="Low complexity" evidence="4">
    <location>
        <begin position="772"/>
        <end position="787"/>
    </location>
</feature>
<organism evidence="6 7">
    <name type="scientific">Malassezia pachydermatis</name>
    <dbReference type="NCBI Taxonomy" id="77020"/>
    <lineage>
        <taxon>Eukaryota</taxon>
        <taxon>Fungi</taxon>
        <taxon>Dikarya</taxon>
        <taxon>Basidiomycota</taxon>
        <taxon>Ustilaginomycotina</taxon>
        <taxon>Malasseziomycetes</taxon>
        <taxon>Malasseziales</taxon>
        <taxon>Malasseziaceae</taxon>
        <taxon>Malassezia</taxon>
    </lineage>
</organism>
<feature type="modified residue" description="4-aspartylphosphate" evidence="3">
    <location>
        <position position="881"/>
    </location>
</feature>
<dbReference type="GeneID" id="28729218"/>
<dbReference type="OrthoDB" id="21225at2759"/>
<evidence type="ECO:0000256" key="1">
    <source>
        <dbReference type="ARBA" id="ARBA00022553"/>
    </source>
</evidence>
<feature type="compositionally biased region" description="Polar residues" evidence="4">
    <location>
        <begin position="692"/>
        <end position="702"/>
    </location>
</feature>
<dbReference type="AlphaFoldDB" id="A0A0M8MRX3"/>
<dbReference type="PANTHER" id="PTHR45339">
    <property type="entry name" value="HYBRID SIGNAL TRANSDUCTION HISTIDINE KINASE J"/>
    <property type="match status" value="1"/>
</dbReference>
<protein>
    <submittedName>
        <fullName evidence="6">Two-component response regulator</fullName>
    </submittedName>
</protein>
<dbReference type="CDD" id="cd17546">
    <property type="entry name" value="REC_hyHK_CKI1_RcsC-like"/>
    <property type="match status" value="1"/>
</dbReference>
<accession>A0A0M8MRX3</accession>
<gene>
    <name evidence="6" type="ORF">Malapachy_2856</name>
</gene>
<feature type="compositionally biased region" description="Low complexity" evidence="4">
    <location>
        <begin position="460"/>
        <end position="527"/>
    </location>
</feature>
<evidence type="ECO:0000313" key="6">
    <source>
        <dbReference type="EMBL" id="KOS12560.1"/>
    </source>
</evidence>
<keyword evidence="1 3" id="KW-0597">Phosphoprotein</keyword>
<feature type="region of interest" description="Disordered" evidence="4">
    <location>
        <begin position="460"/>
        <end position="543"/>
    </location>
</feature>
<dbReference type="GO" id="GO:0000156">
    <property type="term" value="F:phosphorelay response regulator activity"/>
    <property type="evidence" value="ECO:0007669"/>
    <property type="project" value="UniProtKB-ARBA"/>
</dbReference>
<feature type="compositionally biased region" description="Polar residues" evidence="4">
    <location>
        <begin position="721"/>
        <end position="734"/>
    </location>
</feature>
<name>A0A0M8MRX3_9BASI</name>
<dbReference type="STRING" id="77020.A0A0M8MRX3"/>
<comment type="caution">
    <text evidence="6">The sequence shown here is derived from an EMBL/GenBank/DDBJ whole genome shotgun (WGS) entry which is preliminary data.</text>
</comment>
<dbReference type="Gene3D" id="3.40.50.2300">
    <property type="match status" value="1"/>
</dbReference>
<dbReference type="InterPro" id="IPR011006">
    <property type="entry name" value="CheY-like_superfamily"/>
</dbReference>
<feature type="region of interest" description="Disordered" evidence="4">
    <location>
        <begin position="1018"/>
        <end position="1039"/>
    </location>
</feature>
<evidence type="ECO:0000256" key="2">
    <source>
        <dbReference type="ARBA" id="ARBA00023012"/>
    </source>
</evidence>
<evidence type="ECO:0000259" key="5">
    <source>
        <dbReference type="PROSITE" id="PS50110"/>
    </source>
</evidence>
<dbReference type="EMBL" id="LGAV01000011">
    <property type="protein sequence ID" value="KOS12560.1"/>
    <property type="molecule type" value="Genomic_DNA"/>
</dbReference>
<keyword evidence="7" id="KW-1185">Reference proteome</keyword>
<dbReference type="RefSeq" id="XP_017990192.1">
    <property type="nucleotide sequence ID" value="XM_018137342.1"/>
</dbReference>
<sequence length="1039" mass="111632">MPGRPKAYEQVIRTLQNCLDFTLLALYQPNPACSTLTVSSPVLEAVVHTSLAMQWLQSRLTLEGEANSLTVPMNSHELSPHVASVTQVALDMVATQAEAARVDVYLISLLDHWGTPQDLANKANPAFYSDTERSEMIWSPSKHYPFAVITVLIHVFSWLIHIAAQDSRMVVLASLHKSLLKSSVKVYFDATVSTVEGTTWPSWLGPFVDMQYMLEEFGILIEQAPLTPEEAAGHRMIQPLATATAPTCLTLTLTRPDATDLIARETVVAPAWPIISNNLPLNTVVPLLANTRVAIAMDDPLLTQVLEYATDWGCVAVNVDDKPDIVMVRRNVAVARPYVLRGIPCICFGTVLHLANEQILPEKVVPVTEPISRTRFVHGLYCAIKLLHDKNVSAEVLSPPEIPLLAVSPSPFSPPAAPEDLKRRSSSVDPTVLSQRFQSMMELNRSSSTLPDMAREMLVPPTTSTTPCTSAFASTSDSPSASSVLSLSSSLTLPDETESLSTTTSASAISPMPSTPLPSTSSMATPMLDTAPGAETPVPASQSMTSTSASTLATAMNPAATIVASTASPELPTPVATTILPRVAAAKANLAVPGAALPSPVLLTTVSSLGSDASTISPTVKAQMVNEALTSQETKTDYFTRAVTHLATQANMAGGRVVHGADGRPTGLYFQPRDTPSSAGQPTPPAERRDSLTNPDTSSYPSSVKLREAQLSVLPDADSHTPASQLPISTLSFSQREHVTRPNAPTSIPLPPPPPSADLAHQGRPTPFKQLPTRAQQGPTATQPQAGVMIGGRDGTSTRPKEAQKVPLSPRASARLQKRKLALREEYLPPVKVLIVEDNVINQRILATFLRRKHIAYDVASDGREAIEKWREGDFHLILMDIQLPVLDGIAATKEIRRLEKLAQSSTKTDEKPLPASATRHSVIIVGLTASVLNSDRVEALAAGCNDYLNKPVSLPWLQRKILEWGSMQYLLHAGVATAKSSPAPSPMPSALSSTSPGNPRRLLASFTEHVDARTSRVARHLHLPPSSRNRPLDAPPPL</sequence>
<proteinExistence type="predicted"/>
<feature type="region of interest" description="Disordered" evidence="4">
    <location>
        <begin position="655"/>
        <end position="703"/>
    </location>
</feature>
<feature type="region of interest" description="Disordered" evidence="4">
    <location>
        <begin position="979"/>
        <end position="1002"/>
    </location>
</feature>
<keyword evidence="2" id="KW-0902">Two-component regulatory system</keyword>
<evidence type="ECO:0000256" key="4">
    <source>
        <dbReference type="SAM" id="MobiDB-lite"/>
    </source>
</evidence>
<dbReference type="SMART" id="SM00448">
    <property type="entry name" value="REC"/>
    <property type="match status" value="1"/>
</dbReference>
<dbReference type="SUPFAM" id="SSF52172">
    <property type="entry name" value="CheY-like"/>
    <property type="match status" value="1"/>
</dbReference>
<feature type="compositionally biased region" description="Low complexity" evidence="4">
    <location>
        <begin position="979"/>
        <end position="997"/>
    </location>
</feature>
<feature type="domain" description="Response regulatory" evidence="5">
    <location>
        <begin position="832"/>
        <end position="966"/>
    </location>
</feature>
<dbReference type="Proteomes" id="UP000037751">
    <property type="component" value="Unassembled WGS sequence"/>
</dbReference>
<reference evidence="6 7" key="1">
    <citation type="submission" date="2015-07" db="EMBL/GenBank/DDBJ databases">
        <title>Draft Genome Sequence of Malassezia furfur CBS1878 and Malassezia pachydermatis CBS1879.</title>
        <authorList>
            <person name="Triana S."/>
            <person name="Ohm R."/>
            <person name="Gonzalez A."/>
            <person name="DeCock H."/>
            <person name="Restrepo S."/>
            <person name="Celis A."/>
        </authorList>
    </citation>
    <scope>NUCLEOTIDE SEQUENCE [LARGE SCALE GENOMIC DNA]</scope>
    <source>
        <strain evidence="6 7">CBS 1879</strain>
    </source>
</reference>
<dbReference type="InterPro" id="IPR001789">
    <property type="entry name" value="Sig_transdc_resp-reg_receiver"/>
</dbReference>
<dbReference type="VEuPathDB" id="FungiDB:Malapachy_2856"/>